<protein>
    <submittedName>
        <fullName evidence="1">Uncharacterized protein</fullName>
    </submittedName>
</protein>
<sequence>MFDTLDFAQIIFAQEISADRRYETLGLPSSNRQHLATVVSYQHLTDGWNEDNGIASTHQTVTIALDIALLLTAAGQVIYHTSLGPNGEIMINLRNEGKSAELLAYPNGRNKFVRIGPDEPPQQGALTPESLRETLQWLNR</sequence>
<reference evidence="1" key="1">
    <citation type="submission" date="2020-09" db="EMBL/GenBank/DDBJ databases">
        <authorList>
            <person name="Kim M.K."/>
        </authorList>
    </citation>
    <scope>NUCLEOTIDE SEQUENCE</scope>
    <source>
        <strain evidence="1">BT704</strain>
    </source>
</reference>
<organism evidence="1 2">
    <name type="scientific">Spirosoma validum</name>
    <dbReference type="NCBI Taxonomy" id="2771355"/>
    <lineage>
        <taxon>Bacteria</taxon>
        <taxon>Pseudomonadati</taxon>
        <taxon>Bacteroidota</taxon>
        <taxon>Cytophagia</taxon>
        <taxon>Cytophagales</taxon>
        <taxon>Cytophagaceae</taxon>
        <taxon>Spirosoma</taxon>
    </lineage>
</organism>
<proteinExistence type="predicted"/>
<comment type="caution">
    <text evidence="1">The sequence shown here is derived from an EMBL/GenBank/DDBJ whole genome shotgun (WGS) entry which is preliminary data.</text>
</comment>
<dbReference type="AlphaFoldDB" id="A0A927B787"/>
<evidence type="ECO:0000313" key="1">
    <source>
        <dbReference type="EMBL" id="MBD2756995.1"/>
    </source>
</evidence>
<name>A0A927B787_9BACT</name>
<dbReference type="RefSeq" id="WP_191042621.1">
    <property type="nucleotide sequence ID" value="NZ_JACXAA010000016.1"/>
</dbReference>
<keyword evidence="2" id="KW-1185">Reference proteome</keyword>
<dbReference type="EMBL" id="JACXAA010000016">
    <property type="protein sequence ID" value="MBD2756995.1"/>
    <property type="molecule type" value="Genomic_DNA"/>
</dbReference>
<accession>A0A927B787</accession>
<gene>
    <name evidence="1" type="ORF">IC230_29210</name>
</gene>
<evidence type="ECO:0000313" key="2">
    <source>
        <dbReference type="Proteomes" id="UP000653797"/>
    </source>
</evidence>
<dbReference type="Proteomes" id="UP000653797">
    <property type="component" value="Unassembled WGS sequence"/>
</dbReference>